<gene>
    <name evidence="6" type="primary">LOC111134708</name>
</gene>
<dbReference type="SUPFAM" id="SSF56436">
    <property type="entry name" value="C-type lectin-like"/>
    <property type="match status" value="1"/>
</dbReference>
<dbReference type="AlphaFoldDB" id="A0A8B8EGF9"/>
<dbReference type="InterPro" id="IPR001304">
    <property type="entry name" value="C-type_lectin-like"/>
</dbReference>
<dbReference type="GeneID" id="111134708"/>
<protein>
    <submittedName>
        <fullName evidence="6">Cell wall integrity and stress response component 3-like isoform X1</fullName>
    </submittedName>
</protein>
<dbReference type="PROSITE" id="PS50041">
    <property type="entry name" value="C_TYPE_LECTIN_2"/>
    <property type="match status" value="1"/>
</dbReference>
<feature type="region of interest" description="Disordered" evidence="1">
    <location>
        <begin position="172"/>
        <end position="254"/>
    </location>
</feature>
<dbReference type="InterPro" id="IPR016186">
    <property type="entry name" value="C-type_lectin-like/link_sf"/>
</dbReference>
<name>A0A8B8EGF9_CRAVI</name>
<proteinExistence type="predicted"/>
<keyword evidence="2" id="KW-1133">Transmembrane helix</keyword>
<dbReference type="Proteomes" id="UP000694844">
    <property type="component" value="Chromosome 5"/>
</dbReference>
<evidence type="ECO:0000256" key="1">
    <source>
        <dbReference type="SAM" id="MobiDB-lite"/>
    </source>
</evidence>
<evidence type="ECO:0000313" key="6">
    <source>
        <dbReference type="RefSeq" id="XP_022339722.1"/>
    </source>
</evidence>
<keyword evidence="2" id="KW-0812">Transmembrane</keyword>
<dbReference type="KEGG" id="cvn:111134708"/>
<feature type="signal peptide" evidence="3">
    <location>
        <begin position="1"/>
        <end position="20"/>
    </location>
</feature>
<dbReference type="InterPro" id="IPR016187">
    <property type="entry name" value="CTDL_fold"/>
</dbReference>
<dbReference type="CDD" id="cd00037">
    <property type="entry name" value="CLECT"/>
    <property type="match status" value="1"/>
</dbReference>
<feature type="domain" description="C-type lectin" evidence="4">
    <location>
        <begin position="44"/>
        <end position="155"/>
    </location>
</feature>
<keyword evidence="2" id="KW-0472">Membrane</keyword>
<feature type="chain" id="PRO_5034241893" evidence="3">
    <location>
        <begin position="21"/>
        <end position="364"/>
    </location>
</feature>
<organism evidence="5 6">
    <name type="scientific">Crassostrea virginica</name>
    <name type="common">Eastern oyster</name>
    <dbReference type="NCBI Taxonomy" id="6565"/>
    <lineage>
        <taxon>Eukaryota</taxon>
        <taxon>Metazoa</taxon>
        <taxon>Spiralia</taxon>
        <taxon>Lophotrochozoa</taxon>
        <taxon>Mollusca</taxon>
        <taxon>Bivalvia</taxon>
        <taxon>Autobranchia</taxon>
        <taxon>Pteriomorphia</taxon>
        <taxon>Ostreida</taxon>
        <taxon>Ostreoidea</taxon>
        <taxon>Ostreidae</taxon>
        <taxon>Crassostrea</taxon>
    </lineage>
</organism>
<evidence type="ECO:0000259" key="4">
    <source>
        <dbReference type="PROSITE" id="PS50041"/>
    </source>
</evidence>
<keyword evidence="5" id="KW-1185">Reference proteome</keyword>
<sequence length="364" mass="39330">MMKSIHVLLFGIWIMPFRYALSGTCNGMGSNSFVYQHAPSNFVCYWVSTIQTNIIQANAVCLGQGGFLALIADSTADAAVTSFLDSQGLRSTEVYLGYDVDTTSNYRLTTLSGQEQTYKNFYSTNINSADWHCVSTYISSWFPEQCNNAYYFLCSNISNLAAPPSTSTVIQTTTDYSESTTTEIQTTTDYSESTTTEIQTTTDYSESTSTDIQTTTDHSESTTTEIQTTTDYSESTTTTTTTPTAAAATTTTTTTATTATTTSSTCICPTNCVVSYTATINSTEELNAKIAEIKKEIEVEKSTLSSNIRKKTSADDPRPSAKSVGCIGIVIIAIVIGGIVALDLPRILIAVKDLGVKASRIFKK</sequence>
<evidence type="ECO:0000256" key="3">
    <source>
        <dbReference type="SAM" id="SignalP"/>
    </source>
</evidence>
<evidence type="ECO:0000256" key="2">
    <source>
        <dbReference type="SAM" id="Phobius"/>
    </source>
</evidence>
<feature type="transmembrane region" description="Helical" evidence="2">
    <location>
        <begin position="327"/>
        <end position="351"/>
    </location>
</feature>
<accession>A0A8B8EGF9</accession>
<dbReference type="OrthoDB" id="6157674at2759"/>
<dbReference type="Gene3D" id="3.10.100.10">
    <property type="entry name" value="Mannose-Binding Protein A, subunit A"/>
    <property type="match status" value="1"/>
</dbReference>
<keyword evidence="3" id="KW-0732">Signal</keyword>
<evidence type="ECO:0000313" key="5">
    <source>
        <dbReference type="Proteomes" id="UP000694844"/>
    </source>
</evidence>
<dbReference type="RefSeq" id="XP_022339722.1">
    <property type="nucleotide sequence ID" value="XM_022484014.1"/>
</dbReference>
<reference evidence="6" key="1">
    <citation type="submission" date="2025-08" db="UniProtKB">
        <authorList>
            <consortium name="RefSeq"/>
        </authorList>
    </citation>
    <scope>IDENTIFICATION</scope>
    <source>
        <tissue evidence="6">Whole sample</tissue>
    </source>
</reference>